<reference evidence="1" key="1">
    <citation type="submission" date="2021-03" db="EMBL/GenBank/DDBJ databases">
        <title>Draft genome sequence of rust myrtle Austropuccinia psidii MF-1, a brazilian biotype.</title>
        <authorList>
            <person name="Quecine M.C."/>
            <person name="Pachon D.M.R."/>
            <person name="Bonatelli M.L."/>
            <person name="Correr F.H."/>
            <person name="Franceschini L.M."/>
            <person name="Leite T.F."/>
            <person name="Margarido G.R.A."/>
            <person name="Almeida C.A."/>
            <person name="Ferrarezi J.A."/>
            <person name="Labate C.A."/>
        </authorList>
    </citation>
    <scope>NUCLEOTIDE SEQUENCE</scope>
    <source>
        <strain evidence="1">MF-1</strain>
    </source>
</reference>
<name>A0A9Q3CDZ3_9BASI</name>
<dbReference type="EMBL" id="AVOT02006560">
    <property type="protein sequence ID" value="MBW0481897.1"/>
    <property type="molecule type" value="Genomic_DNA"/>
</dbReference>
<dbReference type="Proteomes" id="UP000765509">
    <property type="component" value="Unassembled WGS sequence"/>
</dbReference>
<organism evidence="1 2">
    <name type="scientific">Austropuccinia psidii MF-1</name>
    <dbReference type="NCBI Taxonomy" id="1389203"/>
    <lineage>
        <taxon>Eukaryota</taxon>
        <taxon>Fungi</taxon>
        <taxon>Dikarya</taxon>
        <taxon>Basidiomycota</taxon>
        <taxon>Pucciniomycotina</taxon>
        <taxon>Pucciniomycetes</taxon>
        <taxon>Pucciniales</taxon>
        <taxon>Sphaerophragmiaceae</taxon>
        <taxon>Austropuccinia</taxon>
    </lineage>
</organism>
<dbReference type="AlphaFoldDB" id="A0A9Q3CDZ3"/>
<protein>
    <submittedName>
        <fullName evidence="1">Uncharacterized protein</fullName>
    </submittedName>
</protein>
<proteinExistence type="predicted"/>
<accession>A0A9Q3CDZ3</accession>
<keyword evidence="2" id="KW-1185">Reference proteome</keyword>
<comment type="caution">
    <text evidence="1">The sequence shown here is derived from an EMBL/GenBank/DDBJ whole genome shotgun (WGS) entry which is preliminary data.</text>
</comment>
<evidence type="ECO:0000313" key="1">
    <source>
        <dbReference type="EMBL" id="MBW0481897.1"/>
    </source>
</evidence>
<sequence>MLSMTHGPYSQYIPWDPLGPFWSKYNEAKGGQGRLISGLKARWVHLSPFWAPISSVPKMAKRTLGPKIGHLQPPEATSLSPESLPLHSGEGLSFTNLLCNKDSGMVHIWYNTPLCTIFSQLSNGDGFRIKLGLFN</sequence>
<evidence type="ECO:0000313" key="2">
    <source>
        <dbReference type="Proteomes" id="UP000765509"/>
    </source>
</evidence>
<gene>
    <name evidence="1" type="ORF">O181_021612</name>
</gene>